<accession>A0A9P0EE93</accession>
<evidence type="ECO:0000313" key="3">
    <source>
        <dbReference type="Proteomes" id="UP001152798"/>
    </source>
</evidence>
<proteinExistence type="predicted"/>
<feature type="compositionally biased region" description="Basic and acidic residues" evidence="1">
    <location>
        <begin position="45"/>
        <end position="60"/>
    </location>
</feature>
<keyword evidence="3" id="KW-1185">Reference proteome</keyword>
<evidence type="ECO:0000313" key="2">
    <source>
        <dbReference type="EMBL" id="CAH1393507.1"/>
    </source>
</evidence>
<dbReference type="AlphaFoldDB" id="A0A9P0EE93"/>
<protein>
    <submittedName>
        <fullName evidence="2">Uncharacterized protein</fullName>
    </submittedName>
</protein>
<name>A0A9P0EE93_NEZVI</name>
<dbReference type="Proteomes" id="UP001152798">
    <property type="component" value="Chromosome 2"/>
</dbReference>
<evidence type="ECO:0000256" key="1">
    <source>
        <dbReference type="SAM" id="MobiDB-lite"/>
    </source>
</evidence>
<sequence length="102" mass="11876">MESIGGRGGARKRGLAHRIYPQSRLDLDYSGFPFCKTGPSCSKEIPPKRLDPEYSERMEPRPSSVPKRKRRQDTGDLEHFTIAVSDILTEKLNRKRFKWKRE</sequence>
<gene>
    <name evidence="2" type="ORF">NEZAVI_LOCUS4170</name>
</gene>
<reference evidence="2" key="1">
    <citation type="submission" date="2022-01" db="EMBL/GenBank/DDBJ databases">
        <authorList>
            <person name="King R."/>
        </authorList>
    </citation>
    <scope>NUCLEOTIDE SEQUENCE</scope>
</reference>
<organism evidence="2 3">
    <name type="scientific">Nezara viridula</name>
    <name type="common">Southern green stink bug</name>
    <name type="synonym">Cimex viridulus</name>
    <dbReference type="NCBI Taxonomy" id="85310"/>
    <lineage>
        <taxon>Eukaryota</taxon>
        <taxon>Metazoa</taxon>
        <taxon>Ecdysozoa</taxon>
        <taxon>Arthropoda</taxon>
        <taxon>Hexapoda</taxon>
        <taxon>Insecta</taxon>
        <taxon>Pterygota</taxon>
        <taxon>Neoptera</taxon>
        <taxon>Paraneoptera</taxon>
        <taxon>Hemiptera</taxon>
        <taxon>Heteroptera</taxon>
        <taxon>Panheteroptera</taxon>
        <taxon>Pentatomomorpha</taxon>
        <taxon>Pentatomoidea</taxon>
        <taxon>Pentatomidae</taxon>
        <taxon>Pentatominae</taxon>
        <taxon>Nezara</taxon>
    </lineage>
</organism>
<feature type="region of interest" description="Disordered" evidence="1">
    <location>
        <begin position="39"/>
        <end position="76"/>
    </location>
</feature>
<dbReference type="EMBL" id="OV725078">
    <property type="protein sequence ID" value="CAH1393507.1"/>
    <property type="molecule type" value="Genomic_DNA"/>
</dbReference>